<dbReference type="InterPro" id="IPR002110">
    <property type="entry name" value="Ankyrin_rpt"/>
</dbReference>
<keyword evidence="12" id="KW-1185">Reference proteome</keyword>
<dbReference type="Pfam" id="PF11904">
    <property type="entry name" value="ANKRD13_C"/>
    <property type="match status" value="1"/>
</dbReference>
<dbReference type="Pfam" id="PF12796">
    <property type="entry name" value="Ank_2"/>
    <property type="match status" value="1"/>
</dbReference>
<feature type="compositionally biased region" description="Gly residues" evidence="9">
    <location>
        <begin position="689"/>
        <end position="700"/>
    </location>
</feature>
<evidence type="ECO:0000256" key="7">
    <source>
        <dbReference type="ARBA" id="ARBA00037107"/>
    </source>
</evidence>
<evidence type="ECO:0000259" key="10">
    <source>
        <dbReference type="Pfam" id="PF11904"/>
    </source>
</evidence>
<feature type="compositionally biased region" description="Low complexity" evidence="9">
    <location>
        <begin position="519"/>
        <end position="529"/>
    </location>
</feature>
<keyword evidence="6" id="KW-0143">Chaperone</keyword>
<keyword evidence="5" id="KW-0472">Membrane</keyword>
<dbReference type="PANTHER" id="PTHR12447:SF25">
    <property type="entry name" value="ANKYRIN REPEAT DOMAIN-CONTAINING PROTEIN 13C"/>
    <property type="match status" value="1"/>
</dbReference>
<comment type="caution">
    <text evidence="11">The sequence shown here is derived from an EMBL/GenBank/DDBJ whole genome shotgun (WGS) entry which is preliminary data.</text>
</comment>
<evidence type="ECO:0000313" key="12">
    <source>
        <dbReference type="Proteomes" id="UP001165090"/>
    </source>
</evidence>
<evidence type="ECO:0000256" key="2">
    <source>
        <dbReference type="ARBA" id="ARBA00022737"/>
    </source>
</evidence>
<evidence type="ECO:0000256" key="5">
    <source>
        <dbReference type="ARBA" id="ARBA00023136"/>
    </source>
</evidence>
<keyword evidence="3" id="KW-0256">Endoplasmic reticulum</keyword>
<organism evidence="11 12">
    <name type="scientific">Volvox africanus</name>
    <dbReference type="NCBI Taxonomy" id="51714"/>
    <lineage>
        <taxon>Eukaryota</taxon>
        <taxon>Viridiplantae</taxon>
        <taxon>Chlorophyta</taxon>
        <taxon>core chlorophytes</taxon>
        <taxon>Chlorophyceae</taxon>
        <taxon>CS clade</taxon>
        <taxon>Chlamydomonadales</taxon>
        <taxon>Volvocaceae</taxon>
        <taxon>Volvox</taxon>
    </lineage>
</organism>
<feature type="compositionally biased region" description="Acidic residues" evidence="9">
    <location>
        <begin position="574"/>
        <end position="583"/>
    </location>
</feature>
<name>A0ABQ5SFF1_9CHLO</name>
<feature type="region of interest" description="Disordered" evidence="9">
    <location>
        <begin position="32"/>
        <end position="60"/>
    </location>
</feature>
<feature type="compositionally biased region" description="Polar residues" evidence="9">
    <location>
        <begin position="35"/>
        <end position="57"/>
    </location>
</feature>
<evidence type="ECO:0000256" key="4">
    <source>
        <dbReference type="ARBA" id="ARBA00023043"/>
    </source>
</evidence>
<gene>
    <name evidence="11" type="ORF">VaNZ11_012527</name>
</gene>
<feature type="compositionally biased region" description="Acidic residues" evidence="9">
    <location>
        <begin position="530"/>
        <end position="542"/>
    </location>
</feature>
<dbReference type="PROSITE" id="PS50088">
    <property type="entry name" value="ANK_REPEAT"/>
    <property type="match status" value="1"/>
</dbReference>
<evidence type="ECO:0000313" key="11">
    <source>
        <dbReference type="EMBL" id="GLI68183.1"/>
    </source>
</evidence>
<evidence type="ECO:0000256" key="1">
    <source>
        <dbReference type="ARBA" id="ARBA00004586"/>
    </source>
</evidence>
<feature type="compositionally biased region" description="Polar residues" evidence="9">
    <location>
        <begin position="671"/>
        <end position="680"/>
    </location>
</feature>
<evidence type="ECO:0000256" key="6">
    <source>
        <dbReference type="ARBA" id="ARBA00023186"/>
    </source>
</evidence>
<sequence length="876" mass="92626">MDSDEDNFFDAEDEFDEACDDDLKLSTLKYRSSHTKSLLGSGSATRGDGASTSNEPRSCTPVAEVHEPFPLHRAAWYGQVELVKRLAEGMGKEQLKAYDAQGNTALHVAVMRRQSDVVSALLDAGCSAVARNARGWVPLMEAVELGDRTLALQLAAAESAQVRTVVKAKKATLLALLRKEMPDFSLQLKWELGSSMPGVGALVRRYAPHDTYTLWKKGGFIRVDGSLMGIDVENANVVPTWKRGHFSLLYNATGEKARAIIVNHADKTFLDVKGASKRLGALESEINPVEAEVNELMAAEVLQRKKLRSVDFRFKPVSGWLTKEVREKVEGWNCKLFEAAGRLVSVSHYKMPYGLTPNTSFDEYLASTFDADPIVESPVNPMSVKDRGVNSSKAAAKLAVAAKHQRIAAAAAAAKDEEAARIATAAAVRAAAGGLRALGREDKGEGGKADCQDDRADGAVGKERVSRHVRKRAGTAARTGGLPPRTAPVVAAGESGICGETDVAAQVVASAELPPPPDAAAGGAASAATAEEEEQEEKDGDEDGRKDDLAELDLTALAARVAAEAERAKPGEGRDDDDADFDVGDGNNFGNGEEEGTSLEKGTVDDEEGNLERGTRTGGGKRDVAFTVDSNSSFPAATAAVANSSKCGKNASCGAGSGAFGRRRSSSGGRQTNSANSWRSWTFGKKGPESGGSSSGGGGADTAITGGAAAAKGAVSKKSRKFTGRCWMAESFPLSLKQLLPLLEVVGTANKAFSKVARFMQKYGDLDMFPVKVQVPLILTVYMLLSFKQFRLLGNGPDCMAAPHDEFFQVPPGYTEENLEKAQSRFVSKGSATEEARTTTAGVALSRQEVETAAVTPSSISNNSAVDGRTDSDGSA</sequence>
<feature type="compositionally biased region" description="Basic and acidic residues" evidence="9">
    <location>
        <begin position="439"/>
        <end position="466"/>
    </location>
</feature>
<dbReference type="EMBL" id="BSDZ01000079">
    <property type="protein sequence ID" value="GLI68183.1"/>
    <property type="molecule type" value="Genomic_DNA"/>
</dbReference>
<evidence type="ECO:0000256" key="3">
    <source>
        <dbReference type="ARBA" id="ARBA00022824"/>
    </source>
</evidence>
<keyword evidence="2" id="KW-0677">Repeat</keyword>
<feature type="region of interest" description="Disordered" evidence="9">
    <location>
        <begin position="439"/>
        <end position="488"/>
    </location>
</feature>
<feature type="repeat" description="ANK" evidence="8">
    <location>
        <begin position="101"/>
        <end position="133"/>
    </location>
</feature>
<dbReference type="SUPFAM" id="SSF48403">
    <property type="entry name" value="Ankyrin repeat"/>
    <property type="match status" value="1"/>
</dbReference>
<dbReference type="InterPro" id="IPR036770">
    <property type="entry name" value="Ankyrin_rpt-contain_sf"/>
</dbReference>
<dbReference type="InterPro" id="IPR055285">
    <property type="entry name" value="ANKRD13_C"/>
</dbReference>
<dbReference type="InterPro" id="IPR021832">
    <property type="entry name" value="ANKRD13"/>
</dbReference>
<feature type="compositionally biased region" description="Polar residues" evidence="9">
    <location>
        <begin position="855"/>
        <end position="865"/>
    </location>
</feature>
<feature type="domain" description="Ankyrin repeat" evidence="10">
    <location>
        <begin position="222"/>
        <end position="797"/>
    </location>
</feature>
<dbReference type="Proteomes" id="UP001165090">
    <property type="component" value="Unassembled WGS sequence"/>
</dbReference>
<reference evidence="11 12" key="1">
    <citation type="journal article" date="2023" name="IScience">
        <title>Expanded male sex-determining region conserved during the evolution of homothallism in the green alga Volvox.</title>
        <authorList>
            <person name="Yamamoto K."/>
            <person name="Matsuzaki R."/>
            <person name="Mahakham W."/>
            <person name="Heman W."/>
            <person name="Sekimoto H."/>
            <person name="Kawachi M."/>
            <person name="Minakuchi Y."/>
            <person name="Toyoda A."/>
            <person name="Nozaki H."/>
        </authorList>
    </citation>
    <scope>NUCLEOTIDE SEQUENCE [LARGE SCALE GENOMIC DNA]</scope>
    <source>
        <strain evidence="11 12">NIES-4468</strain>
    </source>
</reference>
<feature type="region of interest" description="Disordered" evidence="9">
    <location>
        <begin position="513"/>
        <end position="624"/>
    </location>
</feature>
<protein>
    <recommendedName>
        <fullName evidence="10">Ankyrin repeat domain-containing protein</fullName>
    </recommendedName>
</protein>
<feature type="compositionally biased region" description="Low complexity" evidence="9">
    <location>
        <begin position="552"/>
        <end position="562"/>
    </location>
</feature>
<feature type="region of interest" description="Disordered" evidence="9">
    <location>
        <begin position="645"/>
        <end position="700"/>
    </location>
</feature>
<dbReference type="PANTHER" id="PTHR12447">
    <property type="entry name" value="ANKYRIN REPEAT DOMAIN-CONTAINING PROTEIN 13"/>
    <property type="match status" value="1"/>
</dbReference>
<comment type="function">
    <text evidence="7">Acts as a molecular chaperone for G protein-coupled receptors, regulating their biogenesis and exit from the ER.</text>
</comment>
<dbReference type="PROSITE" id="PS50297">
    <property type="entry name" value="ANK_REP_REGION"/>
    <property type="match status" value="1"/>
</dbReference>
<feature type="region of interest" description="Disordered" evidence="9">
    <location>
        <begin position="854"/>
        <end position="876"/>
    </location>
</feature>
<evidence type="ECO:0000256" key="8">
    <source>
        <dbReference type="PROSITE-ProRule" id="PRU00023"/>
    </source>
</evidence>
<evidence type="ECO:0000256" key="9">
    <source>
        <dbReference type="SAM" id="MobiDB-lite"/>
    </source>
</evidence>
<feature type="compositionally biased region" description="Basic and acidic residues" evidence="9">
    <location>
        <begin position="610"/>
        <end position="624"/>
    </location>
</feature>
<dbReference type="SMART" id="SM00248">
    <property type="entry name" value="ANK"/>
    <property type="match status" value="2"/>
</dbReference>
<dbReference type="Gene3D" id="1.25.40.20">
    <property type="entry name" value="Ankyrin repeat-containing domain"/>
    <property type="match status" value="2"/>
</dbReference>
<proteinExistence type="predicted"/>
<keyword evidence="4 8" id="KW-0040">ANK repeat</keyword>
<accession>A0ABQ5SFF1</accession>
<feature type="compositionally biased region" description="Basic and acidic residues" evidence="9">
    <location>
        <begin position="563"/>
        <end position="573"/>
    </location>
</feature>
<comment type="subcellular location">
    <subcellularLocation>
        <location evidence="1">Endoplasmic reticulum membrane</location>
    </subcellularLocation>
</comment>